<evidence type="ECO:0000256" key="1">
    <source>
        <dbReference type="ARBA" id="ARBA00022448"/>
    </source>
</evidence>
<dbReference type="InterPro" id="IPR003439">
    <property type="entry name" value="ABC_transporter-like_ATP-bd"/>
</dbReference>
<dbReference type="InterPro" id="IPR050153">
    <property type="entry name" value="Metal_Ion_Import_ABC"/>
</dbReference>
<keyword evidence="1" id="KW-0813">Transport</keyword>
<dbReference type="InterPro" id="IPR027417">
    <property type="entry name" value="P-loop_NTPase"/>
</dbReference>
<feature type="domain" description="ABC transporter" evidence="2">
    <location>
        <begin position="19"/>
        <end position="67"/>
    </location>
</feature>
<dbReference type="EMBL" id="BARS01040558">
    <property type="protein sequence ID" value="GAG37013.1"/>
    <property type="molecule type" value="Genomic_DNA"/>
</dbReference>
<sequence>MRIFVDRVSFSYNGAPLVLDEMGLEVNGSEFVALIGPNGAGKSTLLKIISGVLRPSDGNVQLGDSSIGTLSVR</sequence>
<accession>X0XK55</accession>
<reference evidence="3" key="1">
    <citation type="journal article" date="2014" name="Front. Microbiol.">
        <title>High frequency of phylogenetically diverse reductive dehalogenase-homologous genes in deep subseafloor sedimentary metagenomes.</title>
        <authorList>
            <person name="Kawai M."/>
            <person name="Futagami T."/>
            <person name="Toyoda A."/>
            <person name="Takaki Y."/>
            <person name="Nishi S."/>
            <person name="Hori S."/>
            <person name="Arai W."/>
            <person name="Tsubouchi T."/>
            <person name="Morono Y."/>
            <person name="Uchiyama I."/>
            <person name="Ito T."/>
            <person name="Fujiyama A."/>
            <person name="Inagaki F."/>
            <person name="Takami H."/>
        </authorList>
    </citation>
    <scope>NUCLEOTIDE SEQUENCE</scope>
    <source>
        <strain evidence="3">Expedition CK06-06</strain>
    </source>
</reference>
<evidence type="ECO:0000259" key="2">
    <source>
        <dbReference type="Pfam" id="PF00005"/>
    </source>
</evidence>
<dbReference type="GO" id="GO:0005524">
    <property type="term" value="F:ATP binding"/>
    <property type="evidence" value="ECO:0007669"/>
    <property type="project" value="InterPro"/>
</dbReference>
<dbReference type="Pfam" id="PF00005">
    <property type="entry name" value="ABC_tran"/>
    <property type="match status" value="1"/>
</dbReference>
<dbReference type="AlphaFoldDB" id="X0XK55"/>
<dbReference type="Gene3D" id="3.40.50.300">
    <property type="entry name" value="P-loop containing nucleotide triphosphate hydrolases"/>
    <property type="match status" value="1"/>
</dbReference>
<protein>
    <recommendedName>
        <fullName evidence="2">ABC transporter domain-containing protein</fullName>
    </recommendedName>
</protein>
<name>X0XK55_9ZZZZ</name>
<gene>
    <name evidence="3" type="ORF">S01H1_61805</name>
</gene>
<dbReference type="GO" id="GO:0016887">
    <property type="term" value="F:ATP hydrolysis activity"/>
    <property type="evidence" value="ECO:0007669"/>
    <property type="project" value="InterPro"/>
</dbReference>
<dbReference type="PANTHER" id="PTHR42734">
    <property type="entry name" value="METAL TRANSPORT SYSTEM ATP-BINDING PROTEIN TM_0124-RELATED"/>
    <property type="match status" value="1"/>
</dbReference>
<comment type="caution">
    <text evidence="3">The sequence shown here is derived from an EMBL/GenBank/DDBJ whole genome shotgun (WGS) entry which is preliminary data.</text>
</comment>
<dbReference type="SUPFAM" id="SSF52540">
    <property type="entry name" value="P-loop containing nucleoside triphosphate hydrolases"/>
    <property type="match status" value="1"/>
</dbReference>
<proteinExistence type="predicted"/>
<feature type="non-terminal residue" evidence="3">
    <location>
        <position position="73"/>
    </location>
</feature>
<organism evidence="3">
    <name type="scientific">marine sediment metagenome</name>
    <dbReference type="NCBI Taxonomy" id="412755"/>
    <lineage>
        <taxon>unclassified sequences</taxon>
        <taxon>metagenomes</taxon>
        <taxon>ecological metagenomes</taxon>
    </lineage>
</organism>
<evidence type="ECO:0000313" key="3">
    <source>
        <dbReference type="EMBL" id="GAG37013.1"/>
    </source>
</evidence>